<organism evidence="1 2">
    <name type="scientific">Penicillium oxalicum (strain 114-2 / CGMCC 5302)</name>
    <name type="common">Penicillium decumbens</name>
    <dbReference type="NCBI Taxonomy" id="933388"/>
    <lineage>
        <taxon>Eukaryota</taxon>
        <taxon>Fungi</taxon>
        <taxon>Dikarya</taxon>
        <taxon>Ascomycota</taxon>
        <taxon>Pezizomycotina</taxon>
        <taxon>Eurotiomycetes</taxon>
        <taxon>Eurotiomycetidae</taxon>
        <taxon>Eurotiales</taxon>
        <taxon>Aspergillaceae</taxon>
        <taxon>Penicillium</taxon>
    </lineage>
</organism>
<dbReference type="EMBL" id="KB644414">
    <property type="protein sequence ID" value="EPS32099.1"/>
    <property type="molecule type" value="Genomic_DNA"/>
</dbReference>
<gene>
    <name evidence="1" type="ORF">PDE_07058</name>
</gene>
<dbReference type="AlphaFoldDB" id="S7ZNY7"/>
<dbReference type="Proteomes" id="UP000019376">
    <property type="component" value="Unassembled WGS sequence"/>
</dbReference>
<dbReference type="HOGENOM" id="CLU_2498576_0_0_1"/>
<dbReference type="PhylomeDB" id="S7ZNY7"/>
<sequence length="86" mass="10004">MPTVEEIDLIFRAWRSSELCKKVWQLSEFGIIAPIFLRTRYGPKNDKMMEEGISAFEETTINNYRKLIFGIAPRPIDFISTVDSKC</sequence>
<proteinExistence type="predicted"/>
<evidence type="ECO:0000313" key="1">
    <source>
        <dbReference type="EMBL" id="EPS32099.1"/>
    </source>
</evidence>
<dbReference type="STRING" id="933388.S7ZNY7"/>
<protein>
    <submittedName>
        <fullName evidence="1">Uncharacterized protein</fullName>
    </submittedName>
</protein>
<reference evidence="1 2" key="1">
    <citation type="journal article" date="2013" name="PLoS ONE">
        <title>Genomic and secretomic analyses reveal unique features of the lignocellulolytic enzyme system of Penicillium decumbens.</title>
        <authorList>
            <person name="Liu G."/>
            <person name="Zhang L."/>
            <person name="Wei X."/>
            <person name="Zou G."/>
            <person name="Qin Y."/>
            <person name="Ma L."/>
            <person name="Li J."/>
            <person name="Zheng H."/>
            <person name="Wang S."/>
            <person name="Wang C."/>
            <person name="Xun L."/>
            <person name="Zhao G.-P."/>
            <person name="Zhou Z."/>
            <person name="Qu Y."/>
        </authorList>
    </citation>
    <scope>NUCLEOTIDE SEQUENCE [LARGE SCALE GENOMIC DNA]</scope>
    <source>
        <strain evidence="2">114-2 / CGMCC 5302</strain>
    </source>
</reference>
<keyword evidence="2" id="KW-1185">Reference proteome</keyword>
<evidence type="ECO:0000313" key="2">
    <source>
        <dbReference type="Proteomes" id="UP000019376"/>
    </source>
</evidence>
<name>S7ZNY7_PENO1</name>
<accession>S7ZNY7</accession>